<feature type="transmembrane region" description="Helical" evidence="1">
    <location>
        <begin position="39"/>
        <end position="59"/>
    </location>
</feature>
<evidence type="ECO:0000313" key="2">
    <source>
        <dbReference type="EMBL" id="KAA6126945.1"/>
    </source>
</evidence>
<keyword evidence="1" id="KW-1133">Transmembrane helix</keyword>
<accession>A0AB34CM44</accession>
<keyword evidence="1" id="KW-0812">Transmembrane</keyword>
<keyword evidence="3" id="KW-1185">Reference proteome</keyword>
<sequence length="69" mass="7939">MSVVMLSVKVPDKYISQNLVKKLALFISGDVNSESMYDAYFYIDLATVILITSAIYFFTMKLFKKLRSK</sequence>
<comment type="caution">
    <text evidence="2">The sequence shown here is derived from an EMBL/GenBank/DDBJ whole genome shotgun (WGS) entry which is preliminary data.</text>
</comment>
<organism evidence="2 3">
    <name type="scientific">Candidatus Pantoea gossypiicola</name>
    <dbReference type="NCBI Taxonomy" id="2608008"/>
    <lineage>
        <taxon>Bacteria</taxon>
        <taxon>Pseudomonadati</taxon>
        <taxon>Pseudomonadota</taxon>
        <taxon>Gammaproteobacteria</taxon>
        <taxon>Enterobacterales</taxon>
        <taxon>Erwiniaceae</taxon>
        <taxon>Pantoea</taxon>
    </lineage>
</organism>
<proteinExistence type="predicted"/>
<evidence type="ECO:0000256" key="1">
    <source>
        <dbReference type="SAM" id="Phobius"/>
    </source>
</evidence>
<protein>
    <submittedName>
        <fullName evidence="2">Uncharacterized protein</fullName>
    </submittedName>
</protein>
<dbReference type="EMBL" id="VWVM01000004">
    <property type="protein sequence ID" value="KAA6126945.1"/>
    <property type="molecule type" value="Genomic_DNA"/>
</dbReference>
<reference evidence="2 3" key="1">
    <citation type="submission" date="2019-09" db="EMBL/GenBank/DDBJ databases">
        <title>Genomic diversity of phyloplane-associated Pantoea species in Pakistan cotton crop.</title>
        <authorList>
            <person name="Tufail M.R."/>
            <person name="Cook D.R."/>
        </authorList>
    </citation>
    <scope>NUCLEOTIDE SEQUENCE [LARGE SCALE GENOMIC DNA]</scope>
    <source>
        <strain evidence="2 3">B_8</strain>
    </source>
</reference>
<evidence type="ECO:0000313" key="3">
    <source>
        <dbReference type="Proteomes" id="UP000324255"/>
    </source>
</evidence>
<dbReference type="AlphaFoldDB" id="A0AB34CM44"/>
<name>A0AB34CM44_9GAMM</name>
<keyword evidence="1" id="KW-0472">Membrane</keyword>
<dbReference type="Proteomes" id="UP000324255">
    <property type="component" value="Unassembled WGS sequence"/>
</dbReference>
<gene>
    <name evidence="2" type="ORF">F3I20_06465</name>
</gene>